<evidence type="ECO:0000313" key="2">
    <source>
        <dbReference type="Ensembl" id="ENSJHYP00000007849.1"/>
    </source>
</evidence>
<reference evidence="2" key="1">
    <citation type="submission" date="2025-08" db="UniProtKB">
        <authorList>
            <consortium name="Ensembl"/>
        </authorList>
    </citation>
    <scope>IDENTIFICATION</scope>
</reference>
<sequence length="180" mass="19412">MLRSRAYRQNAPDTHSQEKPGNTTGSPSHSSKAFPAASVPEPPLLLAFFLAPPLGSGSLRLAEVMEPVTLKKSSSRPWVLPWRLLLSLLTPLRMRSSLNCFSPHMNCTSCSSSGSLHFSSTASGSITSGSRKSFCASLCSQFSGRGYFLVSSCCTILSMDLCSRMSSTARFGPMPRMLPQ</sequence>
<name>A0A8C5ITK6_JUNHY</name>
<keyword evidence="3" id="KW-1185">Reference proteome</keyword>
<dbReference type="OMA" id="MPRMLSQ"/>
<dbReference type="Proteomes" id="UP000694408">
    <property type="component" value="Unplaced"/>
</dbReference>
<evidence type="ECO:0000256" key="1">
    <source>
        <dbReference type="SAM" id="MobiDB-lite"/>
    </source>
</evidence>
<feature type="compositionally biased region" description="Polar residues" evidence="1">
    <location>
        <begin position="11"/>
        <end position="31"/>
    </location>
</feature>
<accession>A0A8C5ITK6</accession>
<evidence type="ECO:0000313" key="3">
    <source>
        <dbReference type="Proteomes" id="UP000694408"/>
    </source>
</evidence>
<proteinExistence type="predicted"/>
<feature type="region of interest" description="Disordered" evidence="1">
    <location>
        <begin position="1"/>
        <end position="36"/>
    </location>
</feature>
<dbReference type="AlphaFoldDB" id="A0A8C5ITK6"/>
<dbReference type="Ensembl" id="ENSJHYT00000009558.1">
    <property type="protein sequence ID" value="ENSJHYP00000007849.1"/>
    <property type="gene ID" value="ENSJHYG00000006248.1"/>
</dbReference>
<protein>
    <submittedName>
        <fullName evidence="2">Uncharacterized protein</fullName>
    </submittedName>
</protein>
<reference evidence="2" key="2">
    <citation type="submission" date="2025-09" db="UniProtKB">
        <authorList>
            <consortium name="Ensembl"/>
        </authorList>
    </citation>
    <scope>IDENTIFICATION</scope>
</reference>
<organism evidence="2 3">
    <name type="scientific">Junco hyemalis</name>
    <name type="common">Dark-eyed junco</name>
    <dbReference type="NCBI Taxonomy" id="40217"/>
    <lineage>
        <taxon>Eukaryota</taxon>
        <taxon>Metazoa</taxon>
        <taxon>Chordata</taxon>
        <taxon>Craniata</taxon>
        <taxon>Vertebrata</taxon>
        <taxon>Euteleostomi</taxon>
        <taxon>Archelosauria</taxon>
        <taxon>Archosauria</taxon>
        <taxon>Dinosauria</taxon>
        <taxon>Saurischia</taxon>
        <taxon>Theropoda</taxon>
        <taxon>Coelurosauria</taxon>
        <taxon>Aves</taxon>
        <taxon>Neognathae</taxon>
        <taxon>Neoaves</taxon>
        <taxon>Telluraves</taxon>
        <taxon>Australaves</taxon>
        <taxon>Passeriformes</taxon>
        <taxon>Passerellidae</taxon>
        <taxon>Junco</taxon>
    </lineage>
</organism>